<evidence type="ECO:0000313" key="8">
    <source>
        <dbReference type="EMBL" id="KAF2553969.1"/>
    </source>
</evidence>
<dbReference type="SMART" id="SM00320">
    <property type="entry name" value="WD40"/>
    <property type="match status" value="1"/>
</dbReference>
<evidence type="ECO:0000256" key="3">
    <source>
        <dbReference type="ARBA" id="ARBA00022737"/>
    </source>
</evidence>
<evidence type="ECO:0000256" key="7">
    <source>
        <dbReference type="SAM" id="MobiDB-lite"/>
    </source>
</evidence>
<sequence>MATGQVIVEEMNPKSDDQYKVWKTLNHPTKLKAVASNHLFSSFYRFAVAGGNMVTICELPNDAANNPVLNEKPYIDDTVVESFLAVSWAEKDDTHYILAGGLMCIIRSSITLSSHNDSITDIQCSPFNNALVLSASQDRTVRLWSTKAGVCLIKCCQKSESSVPLLSVSFYLSDKYYVFCPGYQEANMWTNKNYKTQKGEQVGQPISLERITAVPSIDCVCCLETQALSQLRPWFKPISHFPIKDSGTSKFGKTGVRRRFAVGNRKGAINVFDVNRHHSVELVAISPDQDSHNPIVHSTISSDGRVVFTVNEKGVATIWICNLNADVTATTTPTNDDGVAVPERRESTRTRRPNSRYMDYVL</sequence>
<protein>
    <submittedName>
        <fullName evidence="8">Uncharacterized protein</fullName>
    </submittedName>
</protein>
<feature type="repeat" description="WD" evidence="6">
    <location>
        <begin position="112"/>
        <end position="154"/>
    </location>
</feature>
<evidence type="ECO:0000256" key="1">
    <source>
        <dbReference type="ARBA" id="ARBA00008075"/>
    </source>
</evidence>
<dbReference type="EMBL" id="QGKW02001988">
    <property type="protein sequence ID" value="KAF2553969.1"/>
    <property type="molecule type" value="Genomic_DNA"/>
</dbReference>
<keyword evidence="4" id="KW-0805">Transcription regulation</keyword>
<dbReference type="Proteomes" id="UP000712281">
    <property type="component" value="Unassembled WGS sequence"/>
</dbReference>
<evidence type="ECO:0000256" key="2">
    <source>
        <dbReference type="ARBA" id="ARBA00022574"/>
    </source>
</evidence>
<feature type="region of interest" description="Disordered" evidence="7">
    <location>
        <begin position="331"/>
        <end position="354"/>
    </location>
</feature>
<evidence type="ECO:0000256" key="5">
    <source>
        <dbReference type="ARBA" id="ARBA00023163"/>
    </source>
</evidence>
<comment type="caution">
    <text evidence="8">The sequence shown here is derived from an EMBL/GenBank/DDBJ whole genome shotgun (WGS) entry which is preliminary data.</text>
</comment>
<dbReference type="InterPro" id="IPR001680">
    <property type="entry name" value="WD40_rpt"/>
</dbReference>
<dbReference type="PANTHER" id="PTHR10253">
    <property type="entry name" value="POLYCOMB PROTEIN"/>
    <property type="match status" value="1"/>
</dbReference>
<evidence type="ECO:0000256" key="4">
    <source>
        <dbReference type="ARBA" id="ARBA00023015"/>
    </source>
</evidence>
<name>A0A8S9H816_BRACR</name>
<proteinExistence type="inferred from homology"/>
<comment type="similarity">
    <text evidence="1">Belongs to the WD repeat ESC family.</text>
</comment>
<dbReference type="InterPro" id="IPR015943">
    <property type="entry name" value="WD40/YVTN_repeat-like_dom_sf"/>
</dbReference>
<evidence type="ECO:0000256" key="6">
    <source>
        <dbReference type="PROSITE-ProRule" id="PRU00221"/>
    </source>
</evidence>
<dbReference type="Pfam" id="PF00400">
    <property type="entry name" value="WD40"/>
    <property type="match status" value="1"/>
</dbReference>
<dbReference type="PROSITE" id="PS50294">
    <property type="entry name" value="WD_REPEATS_REGION"/>
    <property type="match status" value="1"/>
</dbReference>
<evidence type="ECO:0000313" key="9">
    <source>
        <dbReference type="Proteomes" id="UP000712281"/>
    </source>
</evidence>
<keyword evidence="3" id="KW-0677">Repeat</keyword>
<gene>
    <name evidence="8" type="ORF">F2Q68_00037285</name>
</gene>
<dbReference type="SUPFAM" id="SSF50978">
    <property type="entry name" value="WD40 repeat-like"/>
    <property type="match status" value="1"/>
</dbReference>
<dbReference type="InterPro" id="IPR036322">
    <property type="entry name" value="WD40_repeat_dom_sf"/>
</dbReference>
<keyword evidence="2 6" id="KW-0853">WD repeat</keyword>
<accession>A0A8S9H816</accession>
<reference evidence="8" key="1">
    <citation type="submission" date="2019-12" db="EMBL/GenBank/DDBJ databases">
        <title>Genome sequencing and annotation of Brassica cretica.</title>
        <authorList>
            <person name="Studholme D.J."/>
            <person name="Sarris P.F."/>
        </authorList>
    </citation>
    <scope>NUCLEOTIDE SEQUENCE</scope>
    <source>
        <strain evidence="8">PFS-001/15</strain>
        <tissue evidence="8">Leaf</tissue>
    </source>
</reference>
<dbReference type="InterPro" id="IPR051243">
    <property type="entry name" value="PcG_WD-repeat"/>
</dbReference>
<dbReference type="AlphaFoldDB" id="A0A8S9H816"/>
<keyword evidence="5" id="KW-0804">Transcription</keyword>
<dbReference type="PROSITE" id="PS50082">
    <property type="entry name" value="WD_REPEATS_2"/>
    <property type="match status" value="1"/>
</dbReference>
<organism evidence="8 9">
    <name type="scientific">Brassica cretica</name>
    <name type="common">Mustard</name>
    <dbReference type="NCBI Taxonomy" id="69181"/>
    <lineage>
        <taxon>Eukaryota</taxon>
        <taxon>Viridiplantae</taxon>
        <taxon>Streptophyta</taxon>
        <taxon>Embryophyta</taxon>
        <taxon>Tracheophyta</taxon>
        <taxon>Spermatophyta</taxon>
        <taxon>Magnoliopsida</taxon>
        <taxon>eudicotyledons</taxon>
        <taxon>Gunneridae</taxon>
        <taxon>Pentapetalae</taxon>
        <taxon>rosids</taxon>
        <taxon>malvids</taxon>
        <taxon>Brassicales</taxon>
        <taxon>Brassicaceae</taxon>
        <taxon>Brassiceae</taxon>
        <taxon>Brassica</taxon>
    </lineage>
</organism>
<dbReference type="Gene3D" id="2.130.10.10">
    <property type="entry name" value="YVTN repeat-like/Quinoprotein amine dehydrogenase"/>
    <property type="match status" value="1"/>
</dbReference>